<keyword evidence="4" id="KW-1185">Reference proteome</keyword>
<proteinExistence type="predicted"/>
<dbReference type="RefSeq" id="WP_344699605.1">
    <property type="nucleotide sequence ID" value="NZ_BAABBM010000001.1"/>
</dbReference>
<feature type="signal peptide" evidence="2">
    <location>
        <begin position="1"/>
        <end position="19"/>
    </location>
</feature>
<organism evidence="3 4">
    <name type="scientific">Sphingomonas limnosediminicola</name>
    <dbReference type="NCBI Taxonomy" id="940133"/>
    <lineage>
        <taxon>Bacteria</taxon>
        <taxon>Pseudomonadati</taxon>
        <taxon>Pseudomonadota</taxon>
        <taxon>Alphaproteobacteria</taxon>
        <taxon>Sphingomonadales</taxon>
        <taxon>Sphingomonadaceae</taxon>
        <taxon>Sphingomonas</taxon>
    </lineage>
</organism>
<reference evidence="4" key="1">
    <citation type="journal article" date="2019" name="Int. J. Syst. Evol. Microbiol.">
        <title>The Global Catalogue of Microorganisms (GCM) 10K type strain sequencing project: providing services to taxonomists for standard genome sequencing and annotation.</title>
        <authorList>
            <consortium name="The Broad Institute Genomics Platform"/>
            <consortium name="The Broad Institute Genome Sequencing Center for Infectious Disease"/>
            <person name="Wu L."/>
            <person name="Ma J."/>
        </authorList>
    </citation>
    <scope>NUCLEOTIDE SEQUENCE [LARGE SCALE GENOMIC DNA]</scope>
    <source>
        <strain evidence="4">JCM 17543</strain>
    </source>
</reference>
<keyword evidence="2" id="KW-0732">Signal</keyword>
<name>A0ABP7LIP5_9SPHN</name>
<sequence>MMRTVFAAIILCAPIVATAQTVSIENANASVKPPPLPENDLNKIICEKVERTGSRLAIEKVCLTVLEWQERREVQRHDFESVQRIANQEPSDPGAMASPR</sequence>
<feature type="chain" id="PRO_5045274382" description="UrcA family protein" evidence="2">
    <location>
        <begin position="20"/>
        <end position="100"/>
    </location>
</feature>
<protein>
    <recommendedName>
        <fullName evidence="5">UrcA family protein</fullName>
    </recommendedName>
</protein>
<evidence type="ECO:0000256" key="2">
    <source>
        <dbReference type="SAM" id="SignalP"/>
    </source>
</evidence>
<evidence type="ECO:0000313" key="3">
    <source>
        <dbReference type="EMBL" id="GAA3901790.1"/>
    </source>
</evidence>
<gene>
    <name evidence="3" type="ORF">GCM10022276_20650</name>
</gene>
<evidence type="ECO:0000256" key="1">
    <source>
        <dbReference type="SAM" id="MobiDB-lite"/>
    </source>
</evidence>
<evidence type="ECO:0008006" key="5">
    <source>
        <dbReference type="Google" id="ProtNLM"/>
    </source>
</evidence>
<dbReference type="EMBL" id="BAABBM010000001">
    <property type="protein sequence ID" value="GAA3901790.1"/>
    <property type="molecule type" value="Genomic_DNA"/>
</dbReference>
<accession>A0ABP7LIP5</accession>
<comment type="caution">
    <text evidence="3">The sequence shown here is derived from an EMBL/GenBank/DDBJ whole genome shotgun (WGS) entry which is preliminary data.</text>
</comment>
<evidence type="ECO:0000313" key="4">
    <source>
        <dbReference type="Proteomes" id="UP001500827"/>
    </source>
</evidence>
<dbReference type="Proteomes" id="UP001500827">
    <property type="component" value="Unassembled WGS sequence"/>
</dbReference>
<feature type="region of interest" description="Disordered" evidence="1">
    <location>
        <begin position="77"/>
        <end position="100"/>
    </location>
</feature>